<protein>
    <submittedName>
        <fullName evidence="1">Uncharacterized protein</fullName>
    </submittedName>
</protein>
<reference evidence="1 2" key="1">
    <citation type="journal article" date="2022" name="Genome Biol. Evol.">
        <title>The Spruce Budworm Genome: Reconstructing the Evolutionary History of Antifreeze Proteins.</title>
        <authorList>
            <person name="Beliveau C."/>
            <person name="Gagne P."/>
            <person name="Picq S."/>
            <person name="Vernygora O."/>
            <person name="Keeling C.I."/>
            <person name="Pinkney K."/>
            <person name="Doucet D."/>
            <person name="Wen F."/>
            <person name="Johnston J.S."/>
            <person name="Maaroufi H."/>
            <person name="Boyle B."/>
            <person name="Laroche J."/>
            <person name="Dewar K."/>
            <person name="Juretic N."/>
            <person name="Blackburn G."/>
            <person name="Nisole A."/>
            <person name="Brunet B."/>
            <person name="Brandao M."/>
            <person name="Lumley L."/>
            <person name="Duan J."/>
            <person name="Quan G."/>
            <person name="Lucarotti C.J."/>
            <person name="Roe A.D."/>
            <person name="Sperling F.A.H."/>
            <person name="Levesque R.C."/>
            <person name="Cusson M."/>
        </authorList>
    </citation>
    <scope>NUCLEOTIDE SEQUENCE [LARGE SCALE GENOMIC DNA]</scope>
    <source>
        <strain evidence="1">Glfc:IPQL:Cfum</strain>
    </source>
</reference>
<organism evidence="1 2">
    <name type="scientific">Choristoneura fumiferana</name>
    <name type="common">Spruce budworm moth</name>
    <name type="synonym">Archips fumiferana</name>
    <dbReference type="NCBI Taxonomy" id="7141"/>
    <lineage>
        <taxon>Eukaryota</taxon>
        <taxon>Metazoa</taxon>
        <taxon>Ecdysozoa</taxon>
        <taxon>Arthropoda</taxon>
        <taxon>Hexapoda</taxon>
        <taxon>Insecta</taxon>
        <taxon>Pterygota</taxon>
        <taxon>Neoptera</taxon>
        <taxon>Endopterygota</taxon>
        <taxon>Lepidoptera</taxon>
        <taxon>Glossata</taxon>
        <taxon>Ditrysia</taxon>
        <taxon>Tortricoidea</taxon>
        <taxon>Tortricidae</taxon>
        <taxon>Tortricinae</taxon>
        <taxon>Choristoneura</taxon>
    </lineage>
</organism>
<proteinExistence type="predicted"/>
<dbReference type="EMBL" id="CM046131">
    <property type="protein sequence ID" value="KAI8429338.1"/>
    <property type="molecule type" value="Genomic_DNA"/>
</dbReference>
<name>A0ACC0JZF7_CHOFU</name>
<gene>
    <name evidence="1" type="ORF">MSG28_000001</name>
</gene>
<keyword evidence="2" id="KW-1185">Reference proteome</keyword>
<dbReference type="Proteomes" id="UP001064048">
    <property type="component" value="Chromosome Z"/>
</dbReference>
<evidence type="ECO:0000313" key="2">
    <source>
        <dbReference type="Proteomes" id="UP001064048"/>
    </source>
</evidence>
<evidence type="ECO:0000313" key="1">
    <source>
        <dbReference type="EMBL" id="KAI8429338.1"/>
    </source>
</evidence>
<accession>A0ACC0JZF7</accession>
<comment type="caution">
    <text evidence="1">The sequence shown here is derived from an EMBL/GenBank/DDBJ whole genome shotgun (WGS) entry which is preliminary data.</text>
</comment>
<sequence>MSAWRPPRTSESSGARGRARGGGRRVRVGVAGFTFYRSLRRTGAGTRRVFGGAPAGAWTPACALLDRSLVALCSGAVLAPRWALTAAHCVHPNVAYVRYNGRSSDDNLAAVHLLYAHPDYRVKHLDEGEGLDVVLLHHDVGLVYTRRDMLLAAPPATAPRAPAAPAPAGIPRYEPPRRAPATPCACCHPMTWITSWDRRSRRLRLQLITGTRAPTSTAWPRAVSILHGFVWACAHYINSVASPDRLTREVSIQMLGYGRTERAGVGAALRGARLRVVACQRGADACGTAAAPSGTRPASAPATPAGPCSTMAARSVVTSMGPLQCAVGVGGADGAPALSVFTALKPYAGLINATMSGSKHATRMRRMPSRAPPRAPLLLPLLLPLPRLLTAAHRLPNH</sequence>